<sequence length="335" mass="36403">MPTVTVAVSDVLRDGSRMHTHDHGGSEALDGSPDSILSSEPKPPRKHKLLLHHHSISWRESSYPLNSASSVTLVLTSHTVIGAISRTVSVGSTKVSLIPYPTSLIPYRLASASTSTGGGMYRDGGSGGSGGDGGAVCAHRKAFFFLRVVIREIGGDGDGAMFPQVGKQAHHSQLRRVGLEAKCSSSLLGPHPHHRVSSLDESSSSSSPSSPRSIGRRIQREVNGCSSARCFMLILNGSILKYIGSGTLSKDYCPCIEHRLTLYPRHVVLWGSWILRAWYVIGVVWGYRRIGVQVSNTMTRRNASSDYLLIGSPREDSAWLRIGFRRNVLDNTQMM</sequence>
<feature type="region of interest" description="Disordered" evidence="1">
    <location>
        <begin position="188"/>
        <end position="217"/>
    </location>
</feature>
<name>A0ABQ5E9R7_9ASTR</name>
<comment type="caution">
    <text evidence="2">The sequence shown here is derived from an EMBL/GenBank/DDBJ whole genome shotgun (WGS) entry which is preliminary data.</text>
</comment>
<dbReference type="EMBL" id="BQNB010016083">
    <property type="protein sequence ID" value="GJT47619.1"/>
    <property type="molecule type" value="Genomic_DNA"/>
</dbReference>
<feature type="region of interest" description="Disordered" evidence="1">
    <location>
        <begin position="13"/>
        <end position="45"/>
    </location>
</feature>
<proteinExistence type="predicted"/>
<protein>
    <submittedName>
        <fullName evidence="2">Uncharacterized protein</fullName>
    </submittedName>
</protein>
<evidence type="ECO:0000313" key="2">
    <source>
        <dbReference type="EMBL" id="GJT47619.1"/>
    </source>
</evidence>
<reference evidence="2" key="1">
    <citation type="journal article" date="2022" name="Int. J. Mol. Sci.">
        <title>Draft Genome of Tanacetum Coccineum: Genomic Comparison of Closely Related Tanacetum-Family Plants.</title>
        <authorList>
            <person name="Yamashiro T."/>
            <person name="Shiraishi A."/>
            <person name="Nakayama K."/>
            <person name="Satake H."/>
        </authorList>
    </citation>
    <scope>NUCLEOTIDE SEQUENCE</scope>
</reference>
<gene>
    <name evidence="2" type="ORF">Tco_0973776</name>
</gene>
<feature type="compositionally biased region" description="Basic and acidic residues" evidence="1">
    <location>
        <begin position="13"/>
        <end position="25"/>
    </location>
</feature>
<evidence type="ECO:0000256" key="1">
    <source>
        <dbReference type="SAM" id="MobiDB-lite"/>
    </source>
</evidence>
<keyword evidence="3" id="KW-1185">Reference proteome</keyword>
<feature type="compositionally biased region" description="Low complexity" evidence="1">
    <location>
        <begin position="199"/>
        <end position="213"/>
    </location>
</feature>
<dbReference type="Proteomes" id="UP001151760">
    <property type="component" value="Unassembled WGS sequence"/>
</dbReference>
<organism evidence="2 3">
    <name type="scientific">Tanacetum coccineum</name>
    <dbReference type="NCBI Taxonomy" id="301880"/>
    <lineage>
        <taxon>Eukaryota</taxon>
        <taxon>Viridiplantae</taxon>
        <taxon>Streptophyta</taxon>
        <taxon>Embryophyta</taxon>
        <taxon>Tracheophyta</taxon>
        <taxon>Spermatophyta</taxon>
        <taxon>Magnoliopsida</taxon>
        <taxon>eudicotyledons</taxon>
        <taxon>Gunneridae</taxon>
        <taxon>Pentapetalae</taxon>
        <taxon>asterids</taxon>
        <taxon>campanulids</taxon>
        <taxon>Asterales</taxon>
        <taxon>Asteraceae</taxon>
        <taxon>Asteroideae</taxon>
        <taxon>Anthemideae</taxon>
        <taxon>Anthemidinae</taxon>
        <taxon>Tanacetum</taxon>
    </lineage>
</organism>
<reference evidence="2" key="2">
    <citation type="submission" date="2022-01" db="EMBL/GenBank/DDBJ databases">
        <authorList>
            <person name="Yamashiro T."/>
            <person name="Shiraishi A."/>
            <person name="Satake H."/>
            <person name="Nakayama K."/>
        </authorList>
    </citation>
    <scope>NUCLEOTIDE SEQUENCE</scope>
</reference>
<evidence type="ECO:0000313" key="3">
    <source>
        <dbReference type="Proteomes" id="UP001151760"/>
    </source>
</evidence>
<accession>A0ABQ5E9R7</accession>